<keyword evidence="4 10" id="KW-0812">Transmembrane</keyword>
<comment type="function">
    <text evidence="10">Catalyzes the transfer of an acyl group from acyl-phosphate (acyl-PO(4)) to glycerol-3-phosphate (G3P) to form lysophosphatidic acid (LPA). This enzyme utilizes acyl-phosphate as fatty acyl donor, but not acyl-CoA or acyl-ACP.</text>
</comment>
<dbReference type="Proteomes" id="UP000199087">
    <property type="component" value="Unassembled WGS sequence"/>
</dbReference>
<dbReference type="EMBL" id="CVRB01000002">
    <property type="protein sequence ID" value="CRK82362.1"/>
    <property type="molecule type" value="Genomic_DNA"/>
</dbReference>
<dbReference type="SMART" id="SM01207">
    <property type="entry name" value="G3P_acyltransf"/>
    <property type="match status" value="1"/>
</dbReference>
<comment type="pathway">
    <text evidence="10">Lipid metabolism; phospholipid metabolism.</text>
</comment>
<dbReference type="Pfam" id="PF02660">
    <property type="entry name" value="G3P_acyltransf"/>
    <property type="match status" value="1"/>
</dbReference>
<dbReference type="UniPathway" id="UPA00085"/>
<sequence>MISIVWVLLIASYFIGSIPTALIVGKLAYGIDIREHGSKNPGATNTLRVLGKKAAIFVLIVDILKGAIAASLPRYYHIDAESLYFGLMAVVGHCFPIFAGFRGGKAIATTAGTLLIANIQLLVIAFLTFFLVIFLTKYVFFGSISVGLSLLTYSLISSQLGFELIFLLFSLLLIYLHRSNIRNFILGIEPKINDKNLKNDRIPPKNGGSKTF</sequence>
<evidence type="ECO:0000256" key="5">
    <source>
        <dbReference type="ARBA" id="ARBA00022989"/>
    </source>
</evidence>
<feature type="transmembrane region" description="Helical" evidence="10">
    <location>
        <begin position="113"/>
        <end position="135"/>
    </location>
</feature>
<dbReference type="NCBIfam" id="TIGR00023">
    <property type="entry name" value="glycerol-3-phosphate 1-O-acyltransferase PlsY"/>
    <property type="match status" value="1"/>
</dbReference>
<comment type="similarity">
    <text evidence="10">Belongs to the PlsY family.</text>
</comment>
<evidence type="ECO:0000256" key="7">
    <source>
        <dbReference type="ARBA" id="ARBA00023136"/>
    </source>
</evidence>
<accession>A0A0U1NX58</accession>
<keyword evidence="5 10" id="KW-1133">Transmembrane helix</keyword>
<evidence type="ECO:0000313" key="11">
    <source>
        <dbReference type="EMBL" id="CRK82362.1"/>
    </source>
</evidence>
<evidence type="ECO:0000256" key="2">
    <source>
        <dbReference type="ARBA" id="ARBA00022516"/>
    </source>
</evidence>
<name>A0A0U1NX58_9BACI</name>
<feature type="transmembrane region" description="Helical" evidence="10">
    <location>
        <begin position="82"/>
        <end position="101"/>
    </location>
</feature>
<evidence type="ECO:0000313" key="12">
    <source>
        <dbReference type="Proteomes" id="UP000199087"/>
    </source>
</evidence>
<comment type="catalytic activity">
    <reaction evidence="10">
        <text>an acyl phosphate + sn-glycerol 3-phosphate = a 1-acyl-sn-glycero-3-phosphate + phosphate</text>
        <dbReference type="Rhea" id="RHEA:34075"/>
        <dbReference type="ChEBI" id="CHEBI:43474"/>
        <dbReference type="ChEBI" id="CHEBI:57597"/>
        <dbReference type="ChEBI" id="CHEBI:57970"/>
        <dbReference type="ChEBI" id="CHEBI:59918"/>
        <dbReference type="EC" id="2.3.1.275"/>
    </reaction>
</comment>
<comment type="subcellular location">
    <subcellularLocation>
        <location evidence="10">Cell membrane</location>
        <topology evidence="10">Multi-pass membrane protein</topology>
    </subcellularLocation>
</comment>
<evidence type="ECO:0000256" key="9">
    <source>
        <dbReference type="ARBA" id="ARBA00023264"/>
    </source>
</evidence>
<reference evidence="12" key="1">
    <citation type="submission" date="2015-05" db="EMBL/GenBank/DDBJ databases">
        <authorList>
            <person name="Urmite Genomes"/>
        </authorList>
    </citation>
    <scope>NUCLEOTIDE SEQUENCE [LARGE SCALE GENOMIC DNA]</scope>
    <source>
        <strain evidence="12">LF1</strain>
    </source>
</reference>
<dbReference type="GO" id="GO:0005886">
    <property type="term" value="C:plasma membrane"/>
    <property type="evidence" value="ECO:0007669"/>
    <property type="project" value="UniProtKB-SubCell"/>
</dbReference>
<keyword evidence="11" id="KW-0012">Acyltransferase</keyword>
<keyword evidence="6 10" id="KW-0443">Lipid metabolism</keyword>
<dbReference type="PANTHER" id="PTHR30309:SF0">
    <property type="entry name" value="GLYCEROL-3-PHOSPHATE ACYLTRANSFERASE-RELATED"/>
    <property type="match status" value="1"/>
</dbReference>
<dbReference type="InterPro" id="IPR003811">
    <property type="entry name" value="G3P_acylTferase_PlsY"/>
</dbReference>
<dbReference type="STRING" id="1499688.BN000_02286"/>
<dbReference type="HAMAP" id="MF_01043">
    <property type="entry name" value="PlsY"/>
    <property type="match status" value="1"/>
</dbReference>
<proteinExistence type="inferred from homology"/>
<dbReference type="GO" id="GO:0043772">
    <property type="term" value="F:acyl-phosphate glycerol-3-phosphate acyltransferase activity"/>
    <property type="evidence" value="ECO:0007669"/>
    <property type="project" value="UniProtKB-UniRule"/>
</dbReference>
<evidence type="ECO:0000256" key="8">
    <source>
        <dbReference type="ARBA" id="ARBA00023209"/>
    </source>
</evidence>
<evidence type="ECO:0000256" key="4">
    <source>
        <dbReference type="ARBA" id="ARBA00022692"/>
    </source>
</evidence>
<keyword evidence="3 10" id="KW-0808">Transferase</keyword>
<dbReference type="PANTHER" id="PTHR30309">
    <property type="entry name" value="INNER MEMBRANE PROTEIN YGIH"/>
    <property type="match status" value="1"/>
</dbReference>
<dbReference type="GO" id="GO:0008654">
    <property type="term" value="P:phospholipid biosynthetic process"/>
    <property type="evidence" value="ECO:0007669"/>
    <property type="project" value="UniProtKB-UniRule"/>
</dbReference>
<keyword evidence="1 10" id="KW-1003">Cell membrane</keyword>
<comment type="subunit">
    <text evidence="10">Probably interacts with PlsX.</text>
</comment>
<protein>
    <recommendedName>
        <fullName evidence="10">Glycerol-3-phosphate acyltransferase</fullName>
    </recommendedName>
    <alternativeName>
        <fullName evidence="10">Acyl-PO4 G3P acyltransferase</fullName>
    </alternativeName>
    <alternativeName>
        <fullName evidence="10">Acyl-phosphate--glycerol-3-phosphate acyltransferase</fullName>
    </alternativeName>
    <alternativeName>
        <fullName evidence="10">G3P acyltransferase</fullName>
        <shortName evidence="10">GPAT</shortName>
        <ecNumber evidence="10">2.3.1.275</ecNumber>
    </alternativeName>
    <alternativeName>
        <fullName evidence="10">Lysophosphatidic acid synthase</fullName>
        <shortName evidence="10">LPA synthase</shortName>
    </alternativeName>
</protein>
<organism evidence="11 12">
    <name type="scientific">Neobacillus massiliamazoniensis</name>
    <dbReference type="NCBI Taxonomy" id="1499688"/>
    <lineage>
        <taxon>Bacteria</taxon>
        <taxon>Bacillati</taxon>
        <taxon>Bacillota</taxon>
        <taxon>Bacilli</taxon>
        <taxon>Bacillales</taxon>
        <taxon>Bacillaceae</taxon>
        <taxon>Neobacillus</taxon>
    </lineage>
</organism>
<feature type="transmembrane region" description="Helical" evidence="10">
    <location>
        <begin position="155"/>
        <end position="176"/>
    </location>
</feature>
<evidence type="ECO:0000256" key="6">
    <source>
        <dbReference type="ARBA" id="ARBA00023098"/>
    </source>
</evidence>
<evidence type="ECO:0000256" key="1">
    <source>
        <dbReference type="ARBA" id="ARBA00022475"/>
    </source>
</evidence>
<evidence type="ECO:0000256" key="10">
    <source>
        <dbReference type="HAMAP-Rule" id="MF_01043"/>
    </source>
</evidence>
<keyword evidence="2 10" id="KW-0444">Lipid biosynthesis</keyword>
<evidence type="ECO:0000256" key="3">
    <source>
        <dbReference type="ARBA" id="ARBA00022679"/>
    </source>
</evidence>
<keyword evidence="8 10" id="KW-0594">Phospholipid biosynthesis</keyword>
<gene>
    <name evidence="10" type="primary">plsY</name>
    <name evidence="11" type="ORF">BN000_02286</name>
</gene>
<feature type="transmembrane region" description="Helical" evidence="10">
    <location>
        <begin position="6"/>
        <end position="29"/>
    </location>
</feature>
<keyword evidence="7 10" id="KW-0472">Membrane</keyword>
<dbReference type="EC" id="2.3.1.275" evidence="10"/>
<keyword evidence="12" id="KW-1185">Reference proteome</keyword>
<dbReference type="AlphaFoldDB" id="A0A0U1NX58"/>
<keyword evidence="9 10" id="KW-1208">Phospholipid metabolism</keyword>